<dbReference type="RefSeq" id="WP_160838283.1">
    <property type="nucleotide sequence ID" value="NZ_JAIVAK010000001.1"/>
</dbReference>
<keyword evidence="5 12" id="KW-1133">Transmembrane helix</keyword>
<evidence type="ECO:0000313" key="14">
    <source>
        <dbReference type="Proteomes" id="UP000460949"/>
    </source>
</evidence>
<feature type="transmembrane region" description="Helical" evidence="12">
    <location>
        <begin position="237"/>
        <end position="261"/>
    </location>
</feature>
<feature type="transmembrane region" description="Helical" evidence="12">
    <location>
        <begin position="267"/>
        <end position="286"/>
    </location>
</feature>
<evidence type="ECO:0000256" key="6">
    <source>
        <dbReference type="ARBA" id="ARBA00023002"/>
    </source>
</evidence>
<keyword evidence="7" id="KW-0408">Iron</keyword>
<evidence type="ECO:0000256" key="7">
    <source>
        <dbReference type="ARBA" id="ARBA00023004"/>
    </source>
</evidence>
<evidence type="ECO:0000256" key="11">
    <source>
        <dbReference type="ARBA" id="ARBA00023444"/>
    </source>
</evidence>
<feature type="transmembrane region" description="Helical" evidence="12">
    <location>
        <begin position="158"/>
        <end position="176"/>
    </location>
</feature>
<dbReference type="GO" id="GO:0016491">
    <property type="term" value="F:oxidoreductase activity"/>
    <property type="evidence" value="ECO:0007669"/>
    <property type="project" value="UniProtKB-KW"/>
</dbReference>
<evidence type="ECO:0000256" key="8">
    <source>
        <dbReference type="ARBA" id="ARBA00023133"/>
    </source>
</evidence>
<dbReference type="AlphaFoldDB" id="A0A845E432"/>
<feature type="transmembrane region" description="Helical" evidence="12">
    <location>
        <begin position="84"/>
        <end position="109"/>
    </location>
</feature>
<reference evidence="13 14" key="1">
    <citation type="submission" date="2019-11" db="EMBL/GenBank/DDBJ databases">
        <title>Genome sequences of 17 halophilic strains isolated from different environments.</title>
        <authorList>
            <person name="Furrow R.E."/>
        </authorList>
    </citation>
    <scope>NUCLEOTIDE SEQUENCE [LARGE SCALE GENOMIC DNA]</scope>
    <source>
        <strain evidence="13 14">22511_23_Filter</strain>
    </source>
</reference>
<feature type="transmembrane region" description="Helical" evidence="12">
    <location>
        <begin position="59"/>
        <end position="77"/>
    </location>
</feature>
<evidence type="ECO:0000256" key="1">
    <source>
        <dbReference type="ARBA" id="ARBA00004141"/>
    </source>
</evidence>
<keyword evidence="8" id="KW-0350">Heme biosynthesis</keyword>
<dbReference type="InterPro" id="IPR003780">
    <property type="entry name" value="COX15/CtaA_fam"/>
</dbReference>
<evidence type="ECO:0000256" key="4">
    <source>
        <dbReference type="ARBA" id="ARBA00022723"/>
    </source>
</evidence>
<keyword evidence="4" id="KW-0479">Metal-binding</keyword>
<evidence type="ECO:0000256" key="9">
    <source>
        <dbReference type="ARBA" id="ARBA00023136"/>
    </source>
</evidence>
<keyword evidence="6" id="KW-0560">Oxidoreductase</keyword>
<keyword evidence="3 12" id="KW-0812">Transmembrane</keyword>
<dbReference type="PANTHER" id="PTHR35457">
    <property type="entry name" value="HEME A SYNTHASE"/>
    <property type="match status" value="1"/>
</dbReference>
<gene>
    <name evidence="13" type="ORF">GLW04_13920</name>
</gene>
<comment type="pathway">
    <text evidence="11">Porphyrin-containing compound metabolism.</text>
</comment>
<feature type="transmembrane region" description="Helical" evidence="12">
    <location>
        <begin position="206"/>
        <end position="225"/>
    </location>
</feature>
<keyword evidence="2" id="KW-1003">Cell membrane</keyword>
<comment type="caution">
    <text evidence="13">The sequence shown here is derived from an EMBL/GenBank/DDBJ whole genome shotgun (WGS) entry which is preliminary data.</text>
</comment>
<evidence type="ECO:0000313" key="13">
    <source>
        <dbReference type="EMBL" id="MYL20997.1"/>
    </source>
</evidence>
<name>A0A845E432_9BACI</name>
<proteinExistence type="predicted"/>
<accession>A0A845E432</accession>
<keyword evidence="10" id="KW-1015">Disulfide bond</keyword>
<dbReference type="EMBL" id="WMET01000003">
    <property type="protein sequence ID" value="MYL20997.1"/>
    <property type="molecule type" value="Genomic_DNA"/>
</dbReference>
<feature type="transmembrane region" description="Helical" evidence="12">
    <location>
        <begin position="115"/>
        <end position="137"/>
    </location>
</feature>
<dbReference type="GO" id="GO:0016020">
    <property type="term" value="C:membrane"/>
    <property type="evidence" value="ECO:0007669"/>
    <property type="project" value="UniProtKB-SubCell"/>
</dbReference>
<dbReference type="OrthoDB" id="9816428at2"/>
<organism evidence="13 14">
    <name type="scientific">Halobacillus litoralis</name>
    <dbReference type="NCBI Taxonomy" id="45668"/>
    <lineage>
        <taxon>Bacteria</taxon>
        <taxon>Bacillati</taxon>
        <taxon>Bacillota</taxon>
        <taxon>Bacilli</taxon>
        <taxon>Bacillales</taxon>
        <taxon>Bacillaceae</taxon>
        <taxon>Halobacillus</taxon>
    </lineage>
</organism>
<keyword evidence="9 12" id="KW-0472">Membrane</keyword>
<dbReference type="PANTHER" id="PTHR35457:SF1">
    <property type="entry name" value="HEME A SYNTHASE"/>
    <property type="match status" value="1"/>
</dbReference>
<dbReference type="Proteomes" id="UP000460949">
    <property type="component" value="Unassembled WGS sequence"/>
</dbReference>
<dbReference type="InterPro" id="IPR050450">
    <property type="entry name" value="COX15/CtaA_HemeA_synthase"/>
</dbReference>
<evidence type="ECO:0000256" key="12">
    <source>
        <dbReference type="SAM" id="Phobius"/>
    </source>
</evidence>
<comment type="subcellular location">
    <subcellularLocation>
        <location evidence="1">Membrane</location>
        <topology evidence="1">Multi-pass membrane protein</topology>
    </subcellularLocation>
</comment>
<dbReference type="Pfam" id="PF02628">
    <property type="entry name" value="COX15-CtaA"/>
    <property type="match status" value="1"/>
</dbReference>
<evidence type="ECO:0000256" key="2">
    <source>
        <dbReference type="ARBA" id="ARBA00022475"/>
    </source>
</evidence>
<sequence length="296" mass="32833">MKKFSILTTFVTFLALILGNLVVATDSGDACGTSWPFCNDRIIPDFTDYHVIIEYSHRLMVPLLIVLTGLNAIGAIYKYRKHKSVLVLAILSLVLLVLQSIIGGLNVLLGTPPGFTTFDVTFSQLLLVVLVLLSYSLHETKIELDRSRWSSIAMSYRTFLIGYGLYVLQVILGAFFKHSRASNVMMDIPAVEYLITSESVANAVYSLHWVATIVIIVAAVYFVIYASRFKYHISLSWLYLISILMNAAVGFIIVVTGNVVLASSIHMIISTVTMTIGACILGGYWFKLQKKSLTVE</sequence>
<evidence type="ECO:0000256" key="5">
    <source>
        <dbReference type="ARBA" id="ARBA00022989"/>
    </source>
</evidence>
<evidence type="ECO:0000256" key="3">
    <source>
        <dbReference type="ARBA" id="ARBA00022692"/>
    </source>
</evidence>
<protein>
    <submittedName>
        <fullName evidence="13">Heme A synthase</fullName>
    </submittedName>
</protein>
<evidence type="ECO:0000256" key="10">
    <source>
        <dbReference type="ARBA" id="ARBA00023157"/>
    </source>
</evidence>
<dbReference type="GO" id="GO:0006784">
    <property type="term" value="P:heme A biosynthetic process"/>
    <property type="evidence" value="ECO:0007669"/>
    <property type="project" value="InterPro"/>
</dbReference>
<dbReference type="GO" id="GO:0046872">
    <property type="term" value="F:metal ion binding"/>
    <property type="evidence" value="ECO:0007669"/>
    <property type="project" value="UniProtKB-KW"/>
</dbReference>